<dbReference type="InterPro" id="IPR018520">
    <property type="entry name" value="UPP_synth-like_CS"/>
</dbReference>
<keyword evidence="4" id="KW-1185">Reference proteome</keyword>
<evidence type="ECO:0000313" key="4">
    <source>
        <dbReference type="Proteomes" id="UP001144372"/>
    </source>
</evidence>
<dbReference type="GO" id="GO:0016094">
    <property type="term" value="P:polyprenol biosynthetic process"/>
    <property type="evidence" value="ECO:0007669"/>
    <property type="project" value="TreeGrafter"/>
</dbReference>
<keyword evidence="2" id="KW-0460">Magnesium</keyword>
<feature type="binding site" evidence="2">
    <location>
        <position position="18"/>
    </location>
    <ligand>
        <name>Mg(2+)</name>
        <dbReference type="ChEBI" id="CHEBI:18420"/>
    </ligand>
</feature>
<dbReference type="GO" id="GO:0008834">
    <property type="term" value="F:ditrans,polycis-undecaprenyl-diphosphate synthase [(2E,6E)-farnesyl-diphosphate specific] activity"/>
    <property type="evidence" value="ECO:0007669"/>
    <property type="project" value="TreeGrafter"/>
</dbReference>
<evidence type="ECO:0000256" key="2">
    <source>
        <dbReference type="HAMAP-Rule" id="MF_01139"/>
    </source>
</evidence>
<feature type="active site" description="Proton acceptor" evidence="2">
    <location>
        <position position="66"/>
    </location>
</feature>
<dbReference type="EC" id="2.5.1.-" evidence="2"/>
<feature type="binding site" evidence="2">
    <location>
        <begin position="192"/>
        <end position="194"/>
    </location>
    <ligand>
        <name>substrate</name>
    </ligand>
</feature>
<evidence type="ECO:0000313" key="3">
    <source>
        <dbReference type="EMBL" id="GLI34915.1"/>
    </source>
</evidence>
<dbReference type="CDD" id="cd00475">
    <property type="entry name" value="Cis_IPPS"/>
    <property type="match status" value="1"/>
</dbReference>
<protein>
    <recommendedName>
        <fullName evidence="2">Isoprenyl transferase</fullName>
        <ecNumber evidence="2">2.5.1.-</ecNumber>
    </recommendedName>
</protein>
<comment type="subunit">
    <text evidence="2">Homodimer.</text>
</comment>
<dbReference type="InterPro" id="IPR036424">
    <property type="entry name" value="UPP_synth-like_sf"/>
</dbReference>
<dbReference type="Pfam" id="PF01255">
    <property type="entry name" value="Prenyltransf"/>
    <property type="match status" value="1"/>
</dbReference>
<dbReference type="FunFam" id="3.40.1180.10:FF:000001">
    <property type="entry name" value="(2E,6E)-farnesyl-diphosphate-specific ditrans,polycis-undecaprenyl-diphosphate synthase"/>
    <property type="match status" value="1"/>
</dbReference>
<gene>
    <name evidence="3" type="primary">uppS</name>
    <name evidence="3" type="ORF">DAMNIGENAA_23480</name>
</gene>
<dbReference type="Gene3D" id="3.40.1180.10">
    <property type="entry name" value="Decaprenyl diphosphate synthase-like"/>
    <property type="match status" value="1"/>
</dbReference>
<feature type="binding site" evidence="2">
    <location>
        <position position="31"/>
    </location>
    <ligand>
        <name>substrate</name>
    </ligand>
</feature>
<dbReference type="GO" id="GO:0005829">
    <property type="term" value="C:cytosol"/>
    <property type="evidence" value="ECO:0007669"/>
    <property type="project" value="TreeGrafter"/>
</dbReference>
<comment type="function">
    <text evidence="2">Catalyzes the condensation of isopentenyl diphosphate (IPP) with allylic pyrophosphates generating different type of terpenoids.</text>
</comment>
<comment type="similarity">
    <text evidence="2">Belongs to the UPP synthase family.</text>
</comment>
<feature type="active site" evidence="2">
    <location>
        <position position="18"/>
    </location>
</feature>
<proteinExistence type="inferred from homology"/>
<keyword evidence="1 2" id="KW-0808">Transferase</keyword>
<dbReference type="RefSeq" id="WP_281794384.1">
    <property type="nucleotide sequence ID" value="NZ_BSDR01000001.1"/>
</dbReference>
<dbReference type="EMBL" id="BSDR01000001">
    <property type="protein sequence ID" value="GLI34915.1"/>
    <property type="molecule type" value="Genomic_DNA"/>
</dbReference>
<dbReference type="PROSITE" id="PS01066">
    <property type="entry name" value="UPP_SYNTHASE"/>
    <property type="match status" value="1"/>
</dbReference>
<sequence>MYRIDPNKLPRHVAIIMDGNGRWARQRLRNRVFGHEEGANSVREVVRCCRKLEIPYLTLYAFSKENWQRPLTEVSALWHLLNRFLESELPEMVDKEIRLRHIGDPDGIPEEVFKKLQTAVAHTAGFDKLNLSLAINYGGRQEIVRAARLFAIDVQEGRHQPGDLTSELFSNYLFTAQYPDPDLIIRTGGEYRVSNFLLWQLAYAELYTTEILWPDFRENQFMEALTDYQGRERRFGKTGDQVKRELAN</sequence>
<feature type="binding site" evidence="2">
    <location>
        <position position="186"/>
    </location>
    <ligand>
        <name>substrate</name>
    </ligand>
</feature>
<dbReference type="SUPFAM" id="SSF64005">
    <property type="entry name" value="Undecaprenyl diphosphate synthase"/>
    <property type="match status" value="1"/>
</dbReference>
<feature type="binding site" evidence="2">
    <location>
        <begin position="63"/>
        <end position="65"/>
    </location>
    <ligand>
        <name>substrate</name>
    </ligand>
</feature>
<dbReference type="HAMAP" id="MF_01139">
    <property type="entry name" value="ISPT"/>
    <property type="match status" value="1"/>
</dbReference>
<reference evidence="3" key="1">
    <citation type="submission" date="2022-12" db="EMBL/GenBank/DDBJ databases">
        <title>Reference genome sequencing for broad-spectrum identification of bacterial and archaeal isolates by mass spectrometry.</title>
        <authorList>
            <person name="Sekiguchi Y."/>
            <person name="Tourlousse D.M."/>
        </authorList>
    </citation>
    <scope>NUCLEOTIDE SEQUENCE</scope>
    <source>
        <strain evidence="3">ASRB1</strain>
    </source>
</reference>
<feature type="binding site" evidence="2">
    <location>
        <position position="69"/>
    </location>
    <ligand>
        <name>substrate</name>
    </ligand>
</feature>
<name>A0A9W6FU41_9BACT</name>
<keyword evidence="2" id="KW-0479">Metal-binding</keyword>
<comment type="caution">
    <text evidence="3">The sequence shown here is derived from an EMBL/GenBank/DDBJ whole genome shotgun (WGS) entry which is preliminary data.</text>
</comment>
<organism evidence="3 4">
    <name type="scientific">Desulforhabdus amnigena</name>
    <dbReference type="NCBI Taxonomy" id="40218"/>
    <lineage>
        <taxon>Bacteria</taxon>
        <taxon>Pseudomonadati</taxon>
        <taxon>Thermodesulfobacteriota</taxon>
        <taxon>Syntrophobacteria</taxon>
        <taxon>Syntrophobacterales</taxon>
        <taxon>Syntrophobacteraceae</taxon>
        <taxon>Desulforhabdus</taxon>
    </lineage>
</organism>
<dbReference type="NCBIfam" id="TIGR00055">
    <property type="entry name" value="uppS"/>
    <property type="match status" value="1"/>
</dbReference>
<feature type="binding site" evidence="2">
    <location>
        <position position="23"/>
    </location>
    <ligand>
        <name>substrate</name>
    </ligand>
</feature>
<dbReference type="Proteomes" id="UP001144372">
    <property type="component" value="Unassembled WGS sequence"/>
</dbReference>
<dbReference type="InterPro" id="IPR001441">
    <property type="entry name" value="UPP_synth-like"/>
</dbReference>
<dbReference type="NCBIfam" id="NF011405">
    <property type="entry name" value="PRK14830.1"/>
    <property type="match status" value="1"/>
</dbReference>
<dbReference type="GO" id="GO:0000287">
    <property type="term" value="F:magnesium ion binding"/>
    <property type="evidence" value="ECO:0007669"/>
    <property type="project" value="UniProtKB-UniRule"/>
</dbReference>
<dbReference type="PANTHER" id="PTHR10291:SF0">
    <property type="entry name" value="DEHYDRODOLICHYL DIPHOSPHATE SYNTHASE 2"/>
    <property type="match status" value="1"/>
</dbReference>
<evidence type="ECO:0000256" key="1">
    <source>
        <dbReference type="ARBA" id="ARBA00022679"/>
    </source>
</evidence>
<feature type="binding site" evidence="2">
    <location>
        <position position="67"/>
    </location>
    <ligand>
        <name>substrate</name>
    </ligand>
</feature>
<feature type="binding site" evidence="2">
    <location>
        <position position="205"/>
    </location>
    <ligand>
        <name>Mg(2+)</name>
        <dbReference type="ChEBI" id="CHEBI:18420"/>
    </ligand>
</feature>
<feature type="binding site" evidence="2">
    <location>
        <position position="35"/>
    </location>
    <ligand>
        <name>substrate</name>
    </ligand>
</feature>
<feature type="binding site" evidence="2">
    <location>
        <begin position="19"/>
        <end position="22"/>
    </location>
    <ligand>
        <name>substrate</name>
    </ligand>
</feature>
<accession>A0A9W6FU41</accession>
<dbReference type="AlphaFoldDB" id="A0A9W6FU41"/>
<comment type="cofactor">
    <cofactor evidence="2">
        <name>Mg(2+)</name>
        <dbReference type="ChEBI" id="CHEBI:18420"/>
    </cofactor>
    <text evidence="2">Binds 2 magnesium ions per subunit.</text>
</comment>
<dbReference type="PANTHER" id="PTHR10291">
    <property type="entry name" value="DEHYDRODOLICHYL DIPHOSPHATE SYNTHASE FAMILY MEMBER"/>
    <property type="match status" value="1"/>
</dbReference>